<keyword evidence="2 4" id="KW-0472">Membrane</keyword>
<accession>A0A1T4Y7K9</accession>
<dbReference type="RefSeq" id="WP_078817457.1">
    <property type="nucleotide sequence ID" value="NZ_FUYJ01000003.1"/>
</dbReference>
<feature type="transmembrane region" description="Helical" evidence="4">
    <location>
        <begin position="347"/>
        <end position="368"/>
    </location>
</feature>
<proteinExistence type="inferred from homology"/>
<dbReference type="InterPro" id="IPR004995">
    <property type="entry name" value="Spore_Ger"/>
</dbReference>
<evidence type="ECO:0000256" key="4">
    <source>
        <dbReference type="SAM" id="Phobius"/>
    </source>
</evidence>
<feature type="transmembrane region" description="Helical" evidence="4">
    <location>
        <begin position="241"/>
        <end position="262"/>
    </location>
</feature>
<dbReference type="PANTHER" id="PTHR22550">
    <property type="entry name" value="SPORE GERMINATION PROTEIN"/>
    <property type="match status" value="1"/>
</dbReference>
<dbReference type="Pfam" id="PF03323">
    <property type="entry name" value="GerA"/>
    <property type="match status" value="1"/>
</dbReference>
<comment type="similarity">
    <text evidence="1">Belongs to the GerABKA family.</text>
</comment>
<sequence>MQPADTNDYSETLKQLFHKSADVQFQVYTFNQRNVLFITCEAMIDQHLLNDVIVERIQLFFNALEELSFEEAVSSHLHIPALKKVEDTDEMITDVYAGNVLLYFEDYNVIYSSSISKKPNRNTEETSTEVVVKGPRDGFIENISTNIALIRKRLPTNSLCVEKFEVGRRTKTAVAVLYFDDIADKEILKGIKEKINKIDIDILFSGNILMEHLDKKSYLFPKHDYTGRPDFAIQHLARGRFVILIDGVAYGVIIPVNVFLLFKTGEDNENSVVYTSLGRLLRLVGLFIGAFLPAFWLALTTFHQNQLPSQLLATVVQSRTGLPLPSGLEMILMLFIFDLFREFGSRAPAAIGGTISVVGGLIIGDAAIRAGVTSPAMIVVIASSIIASYTLVNQTLVTTVSILRYFCILLTSFFGLVGLLLSFHFIVLHVANMRVFGVPYLSIAGDLSWSKIIKTLFRPPGKYYTERPQDLNPKDKTRMKHEKK</sequence>
<feature type="transmembrane region" description="Helical" evidence="4">
    <location>
        <begin position="283"/>
        <end position="302"/>
    </location>
</feature>
<evidence type="ECO:0000256" key="1">
    <source>
        <dbReference type="ARBA" id="ARBA00005278"/>
    </source>
</evidence>
<reference evidence="6" key="1">
    <citation type="submission" date="2017-02" db="EMBL/GenBank/DDBJ databases">
        <authorList>
            <person name="Varghese N."/>
            <person name="Submissions S."/>
        </authorList>
    </citation>
    <scope>NUCLEOTIDE SEQUENCE [LARGE SCALE GENOMIC DNA]</scope>
    <source>
        <strain evidence="6">DSM 23966</strain>
    </source>
</reference>
<dbReference type="PANTHER" id="PTHR22550:SF5">
    <property type="entry name" value="LEUCINE ZIPPER PROTEIN 4"/>
    <property type="match status" value="1"/>
</dbReference>
<gene>
    <name evidence="5" type="ORF">SAMN04244570_1926</name>
</gene>
<feature type="transmembrane region" description="Helical" evidence="4">
    <location>
        <begin position="405"/>
        <end position="431"/>
    </location>
</feature>
<evidence type="ECO:0000256" key="2">
    <source>
        <dbReference type="ARBA" id="ARBA00023136"/>
    </source>
</evidence>
<evidence type="ECO:0000313" key="6">
    <source>
        <dbReference type="Proteomes" id="UP000190042"/>
    </source>
</evidence>
<feature type="compositionally biased region" description="Basic and acidic residues" evidence="3">
    <location>
        <begin position="464"/>
        <end position="476"/>
    </location>
</feature>
<dbReference type="EMBL" id="FUYJ01000003">
    <property type="protein sequence ID" value="SKA97706.1"/>
    <property type="molecule type" value="Genomic_DNA"/>
</dbReference>
<dbReference type="GO" id="GO:0016020">
    <property type="term" value="C:membrane"/>
    <property type="evidence" value="ECO:0007669"/>
    <property type="project" value="InterPro"/>
</dbReference>
<dbReference type="InterPro" id="IPR050768">
    <property type="entry name" value="UPF0353/GerABKA_families"/>
</dbReference>
<evidence type="ECO:0000313" key="5">
    <source>
        <dbReference type="EMBL" id="SKA97706.1"/>
    </source>
</evidence>
<organism evidence="5 6">
    <name type="scientific">Sporosarcina newyorkensis</name>
    <dbReference type="NCBI Taxonomy" id="759851"/>
    <lineage>
        <taxon>Bacteria</taxon>
        <taxon>Bacillati</taxon>
        <taxon>Bacillota</taxon>
        <taxon>Bacilli</taxon>
        <taxon>Bacillales</taxon>
        <taxon>Caryophanaceae</taxon>
        <taxon>Sporosarcina</taxon>
    </lineage>
</organism>
<keyword evidence="4" id="KW-1133">Transmembrane helix</keyword>
<dbReference type="Proteomes" id="UP000190042">
    <property type="component" value="Unassembled WGS sequence"/>
</dbReference>
<evidence type="ECO:0000256" key="3">
    <source>
        <dbReference type="SAM" id="MobiDB-lite"/>
    </source>
</evidence>
<protein>
    <submittedName>
        <fullName evidence="5">GerA spore germination protein</fullName>
    </submittedName>
</protein>
<name>A0A1T4Y7K9_9BACL</name>
<dbReference type="GO" id="GO:0009847">
    <property type="term" value="P:spore germination"/>
    <property type="evidence" value="ECO:0007669"/>
    <property type="project" value="InterPro"/>
</dbReference>
<feature type="transmembrane region" description="Helical" evidence="4">
    <location>
        <begin position="374"/>
        <end position="393"/>
    </location>
</feature>
<keyword evidence="4" id="KW-0812">Transmembrane</keyword>
<dbReference type="AlphaFoldDB" id="A0A1T4Y7K9"/>
<feature type="region of interest" description="Disordered" evidence="3">
    <location>
        <begin position="464"/>
        <end position="484"/>
    </location>
</feature>
<feature type="transmembrane region" description="Helical" evidence="4">
    <location>
        <begin position="322"/>
        <end position="340"/>
    </location>
</feature>
<keyword evidence="6" id="KW-1185">Reference proteome</keyword>
<dbReference type="PIRSF" id="PIRSF005690">
    <property type="entry name" value="GerBA"/>
    <property type="match status" value="1"/>
</dbReference>